<dbReference type="InterPro" id="IPR007172">
    <property type="entry name" value="DUF374"/>
</dbReference>
<proteinExistence type="predicted"/>
<name>A0A1Y5TK45_9RHOB</name>
<dbReference type="Pfam" id="PF04028">
    <property type="entry name" value="DUF374"/>
    <property type="match status" value="1"/>
</dbReference>
<keyword evidence="3" id="KW-1185">Reference proteome</keyword>
<feature type="domain" description="DUF374" evidence="1">
    <location>
        <begin position="73"/>
        <end position="137"/>
    </location>
</feature>
<gene>
    <name evidence="2" type="ORF">PSA7680_03486</name>
</gene>
<protein>
    <recommendedName>
        <fullName evidence="1">DUF374 domain-containing protein</fullName>
    </recommendedName>
</protein>
<accession>A0A1Y5TK45</accession>
<dbReference type="Proteomes" id="UP000193409">
    <property type="component" value="Unassembled WGS sequence"/>
</dbReference>
<dbReference type="AlphaFoldDB" id="A0A1Y5TK45"/>
<evidence type="ECO:0000259" key="1">
    <source>
        <dbReference type="Pfam" id="PF04028"/>
    </source>
</evidence>
<evidence type="ECO:0000313" key="2">
    <source>
        <dbReference type="EMBL" id="SLN65961.1"/>
    </source>
</evidence>
<dbReference type="OrthoDB" id="9810508at2"/>
<evidence type="ECO:0000313" key="3">
    <source>
        <dbReference type="Proteomes" id="UP000193409"/>
    </source>
</evidence>
<organism evidence="2 3">
    <name type="scientific">Pseudoruegeria aquimaris</name>
    <dbReference type="NCBI Taxonomy" id="393663"/>
    <lineage>
        <taxon>Bacteria</taxon>
        <taxon>Pseudomonadati</taxon>
        <taxon>Pseudomonadota</taxon>
        <taxon>Alphaproteobacteria</taxon>
        <taxon>Rhodobacterales</taxon>
        <taxon>Roseobacteraceae</taxon>
        <taxon>Pseudoruegeria</taxon>
    </lineage>
</organism>
<dbReference type="EMBL" id="FWFQ01000039">
    <property type="protein sequence ID" value="SLN65961.1"/>
    <property type="molecule type" value="Genomic_DNA"/>
</dbReference>
<sequence length="232" mass="25624">MKLRKRIGNSRRLNRFVARLFAGYIRLVWRTSRFEIHGMEAIAADVRAGNPIIMGVMHQRLMLSPYLFPPREDGPICSVTSAAKAGRLVGLIQEEFGFQTIPLPSGTSHVALSRTIVGRMREGVSVGFAVDGPSGPARVAKTVPVAWARLTGCPIGLATYSVKRQFRLGSWDRLIVPLPFNTGVILLEPFSETIPRKPSEEEMEHLRAALETQLNALCDRADALCGHEKPLL</sequence>
<reference evidence="2 3" key="1">
    <citation type="submission" date="2017-03" db="EMBL/GenBank/DDBJ databases">
        <authorList>
            <person name="Afonso C.L."/>
            <person name="Miller P.J."/>
            <person name="Scott M.A."/>
            <person name="Spackman E."/>
            <person name="Goraichik I."/>
            <person name="Dimitrov K.M."/>
            <person name="Suarez D.L."/>
            <person name="Swayne D.E."/>
        </authorList>
    </citation>
    <scope>NUCLEOTIDE SEQUENCE [LARGE SCALE GENOMIC DNA]</scope>
    <source>
        <strain evidence="2 3">CECT 7680</strain>
    </source>
</reference>
<dbReference type="RefSeq" id="WP_085869968.1">
    <property type="nucleotide sequence ID" value="NZ_FWFQ01000039.1"/>
</dbReference>